<dbReference type="AlphaFoldDB" id="A0A7S0SE78"/>
<dbReference type="Pfam" id="PF02594">
    <property type="entry name" value="DUF167"/>
    <property type="match status" value="1"/>
</dbReference>
<dbReference type="PANTHER" id="PTHR47525:SF1">
    <property type="entry name" value="OS07G0295200 PROTEIN"/>
    <property type="match status" value="1"/>
</dbReference>
<dbReference type="InterPro" id="IPR036591">
    <property type="entry name" value="YggU-like_sf"/>
</dbReference>
<evidence type="ECO:0000256" key="2">
    <source>
        <dbReference type="SAM" id="MobiDB-lite"/>
    </source>
</evidence>
<dbReference type="EMBL" id="HBFC01011545">
    <property type="protein sequence ID" value="CAD8704075.1"/>
    <property type="molecule type" value="Transcribed_RNA"/>
</dbReference>
<accession>A0A7S0SE78</accession>
<gene>
    <name evidence="4" type="ORF">MANT1106_LOCUS6757</name>
</gene>
<dbReference type="InterPro" id="IPR003746">
    <property type="entry name" value="DUF167"/>
</dbReference>
<evidence type="ECO:0000259" key="3">
    <source>
        <dbReference type="Pfam" id="PF25809"/>
    </source>
</evidence>
<reference evidence="4" key="1">
    <citation type="submission" date="2021-01" db="EMBL/GenBank/DDBJ databases">
        <authorList>
            <person name="Corre E."/>
            <person name="Pelletier E."/>
            <person name="Niang G."/>
            <person name="Scheremetjew M."/>
            <person name="Finn R."/>
            <person name="Kale V."/>
            <person name="Holt S."/>
            <person name="Cochrane G."/>
            <person name="Meng A."/>
            <person name="Brown T."/>
            <person name="Cohen L."/>
        </authorList>
    </citation>
    <scope>NUCLEOTIDE SEQUENCE</scope>
    <source>
        <strain evidence="4">SL-175</strain>
    </source>
</reference>
<organism evidence="4">
    <name type="scientific">Mantoniella antarctica</name>
    <dbReference type="NCBI Taxonomy" id="81844"/>
    <lineage>
        <taxon>Eukaryota</taxon>
        <taxon>Viridiplantae</taxon>
        <taxon>Chlorophyta</taxon>
        <taxon>Mamiellophyceae</taxon>
        <taxon>Mamiellales</taxon>
        <taxon>Mamiellaceae</taxon>
        <taxon>Mantoniella</taxon>
    </lineage>
</organism>
<proteinExistence type="inferred from homology"/>
<name>A0A7S0SE78_9CHLO</name>
<dbReference type="Pfam" id="PF25809">
    <property type="entry name" value="STEEP1"/>
    <property type="match status" value="1"/>
</dbReference>
<dbReference type="SMART" id="SM01152">
    <property type="entry name" value="DUF167"/>
    <property type="match status" value="1"/>
</dbReference>
<evidence type="ECO:0000256" key="1">
    <source>
        <dbReference type="ARBA" id="ARBA00010364"/>
    </source>
</evidence>
<dbReference type="InterPro" id="IPR053323">
    <property type="entry name" value="UPF0235"/>
</dbReference>
<dbReference type="Gene3D" id="3.30.1200.10">
    <property type="entry name" value="YggU-like"/>
    <property type="match status" value="1"/>
</dbReference>
<evidence type="ECO:0000313" key="4">
    <source>
        <dbReference type="EMBL" id="CAD8704075.1"/>
    </source>
</evidence>
<dbReference type="InterPro" id="IPR057965">
    <property type="entry name" value="STEEP1_dom"/>
</dbReference>
<feature type="region of interest" description="Disordered" evidence="2">
    <location>
        <begin position="290"/>
        <end position="329"/>
    </location>
</feature>
<dbReference type="SUPFAM" id="SSF69786">
    <property type="entry name" value="YggU-like"/>
    <property type="match status" value="1"/>
</dbReference>
<feature type="domain" description="STEEP1" evidence="3">
    <location>
        <begin position="17"/>
        <end position="115"/>
    </location>
</feature>
<sequence length="329" mass="36949">MPKRQTQTYSSEDAPENDDAQIVVYYCKYCGEHVLITDAVLGQLPKRKTDNARVLDTEKYTVRLKAEPEVKAKLIRREGGKMEKQYRYVCGEVPVCYKSEMEGKYLYLIDGALSAFNFGQSAGEGGDTPVPPCIQQTTAGTVQVALEIEDKVRQRAIHNITADEVTVQVQNKAHHSQEELIEFFGKILHLRLPQMSLLRGWSTRSKLLMVQGLSAQQVYERLQTSMNDNRARLKRLINLGANDNKYINRPEVEKLDRIDPALAAQEIHAQDAVDPYDAFRIKGGGAQFQDPYAAEESGPTNAYKSKDQNAGMNWNDAGPHKLDGTTGHF</sequence>
<comment type="similarity">
    <text evidence="1">Belongs to the UPF0235 family.</text>
</comment>
<feature type="compositionally biased region" description="Polar residues" evidence="2">
    <location>
        <begin position="298"/>
        <end position="312"/>
    </location>
</feature>
<dbReference type="PANTHER" id="PTHR47525">
    <property type="entry name" value="OS07G0295200 PROTEIN"/>
    <property type="match status" value="1"/>
</dbReference>
<protein>
    <recommendedName>
        <fullName evidence="3">STEEP1 domain-containing protein</fullName>
    </recommendedName>
</protein>